<dbReference type="AlphaFoldDB" id="A0A6M3KXX5"/>
<evidence type="ECO:0000313" key="1">
    <source>
        <dbReference type="EMBL" id="QJA87056.1"/>
    </source>
</evidence>
<dbReference type="EMBL" id="MT142679">
    <property type="protein sequence ID" value="QJA87056.1"/>
    <property type="molecule type" value="Genomic_DNA"/>
</dbReference>
<protein>
    <submittedName>
        <fullName evidence="1">Uncharacterized protein</fullName>
    </submittedName>
</protein>
<accession>A0A6M3KXX5</accession>
<sequence>MRNLINIIDQIVVVAPDLKDKFASLRESTLYTAPELMVEKWDEAAVILNQFALEHPKRDDIIGVFNGNYSLNVEHCHTPTVETRRLSC</sequence>
<proteinExistence type="predicted"/>
<organism evidence="1">
    <name type="scientific">viral metagenome</name>
    <dbReference type="NCBI Taxonomy" id="1070528"/>
    <lineage>
        <taxon>unclassified sequences</taxon>
        <taxon>metagenomes</taxon>
        <taxon>organismal metagenomes</taxon>
    </lineage>
</organism>
<gene>
    <name evidence="1" type="ORF">MM415B03056_0004</name>
</gene>
<name>A0A6M3KXX5_9ZZZZ</name>
<reference evidence="1" key="1">
    <citation type="submission" date="2020-03" db="EMBL/GenBank/DDBJ databases">
        <title>The deep terrestrial virosphere.</title>
        <authorList>
            <person name="Holmfeldt K."/>
            <person name="Nilsson E."/>
            <person name="Simone D."/>
            <person name="Lopez-Fernandez M."/>
            <person name="Wu X."/>
            <person name="de Brujin I."/>
            <person name="Lundin D."/>
            <person name="Andersson A."/>
            <person name="Bertilsson S."/>
            <person name="Dopson M."/>
        </authorList>
    </citation>
    <scope>NUCLEOTIDE SEQUENCE</scope>
    <source>
        <strain evidence="1">MM415B03056</strain>
    </source>
</reference>